<dbReference type="Pfam" id="PF10411">
    <property type="entry name" value="DsbC_N"/>
    <property type="match status" value="1"/>
</dbReference>
<keyword evidence="6 7" id="KW-0676">Redox-active center</keyword>
<dbReference type="RefSeq" id="WP_090826042.1">
    <property type="nucleotide sequence ID" value="NZ_FOBH01000001.1"/>
</dbReference>
<evidence type="ECO:0000259" key="8">
    <source>
        <dbReference type="Pfam" id="PF10411"/>
    </source>
</evidence>
<dbReference type="PANTHER" id="PTHR35272">
    <property type="entry name" value="THIOL:DISULFIDE INTERCHANGE PROTEIN DSBC-RELATED"/>
    <property type="match status" value="1"/>
</dbReference>
<keyword evidence="11" id="KW-1185">Reference proteome</keyword>
<evidence type="ECO:0000256" key="1">
    <source>
        <dbReference type="ARBA" id="ARBA00004418"/>
    </source>
</evidence>
<dbReference type="InterPro" id="IPR051470">
    <property type="entry name" value="Thiol:disulfide_interchange"/>
</dbReference>
<dbReference type="GO" id="GO:0042597">
    <property type="term" value="C:periplasmic space"/>
    <property type="evidence" value="ECO:0007669"/>
    <property type="project" value="UniProtKB-SubCell"/>
</dbReference>
<evidence type="ECO:0000256" key="2">
    <source>
        <dbReference type="ARBA" id="ARBA00009813"/>
    </source>
</evidence>
<evidence type="ECO:0000313" key="11">
    <source>
        <dbReference type="Proteomes" id="UP000198620"/>
    </source>
</evidence>
<feature type="chain" id="PRO_5011327566" description="Thiol:disulfide interchange protein" evidence="7">
    <location>
        <begin position="22"/>
        <end position="239"/>
    </location>
</feature>
<keyword evidence="3 7" id="KW-0732">Signal</keyword>
<comment type="similarity">
    <text evidence="2 7">Belongs to the thioredoxin family. DsbC subfamily.</text>
</comment>
<evidence type="ECO:0000256" key="3">
    <source>
        <dbReference type="ARBA" id="ARBA00022729"/>
    </source>
</evidence>
<feature type="domain" description="Thioredoxin-like fold" evidence="9">
    <location>
        <begin position="112"/>
        <end position="231"/>
    </location>
</feature>
<reference evidence="10 11" key="1">
    <citation type="submission" date="2016-10" db="EMBL/GenBank/DDBJ databases">
        <authorList>
            <person name="de Groot N.N."/>
        </authorList>
    </citation>
    <scope>NUCLEOTIDE SEQUENCE [LARGE SCALE GENOMIC DNA]</scope>
    <source>
        <strain evidence="10 11">Nv1</strain>
    </source>
</reference>
<keyword evidence="5" id="KW-1015">Disulfide bond</keyword>
<comment type="subcellular location">
    <subcellularLocation>
        <location evidence="1 7">Periplasm</location>
    </subcellularLocation>
</comment>
<feature type="domain" description="Disulphide bond isomerase DsbC/G N-terminal" evidence="8">
    <location>
        <begin position="18"/>
        <end position="84"/>
    </location>
</feature>
<dbReference type="Proteomes" id="UP000198620">
    <property type="component" value="Unassembled WGS sequence"/>
</dbReference>
<evidence type="ECO:0000256" key="5">
    <source>
        <dbReference type="ARBA" id="ARBA00023157"/>
    </source>
</evidence>
<dbReference type="InterPro" id="IPR017937">
    <property type="entry name" value="Thioredoxin_CS"/>
</dbReference>
<comment type="function">
    <text evidence="7">Required for disulfide bond formation in some periplasmic proteins. Acts by transferring its disulfide bond to other proteins and is reduced in the process.</text>
</comment>
<protein>
    <recommendedName>
        <fullName evidence="7">Thiol:disulfide interchange protein</fullName>
    </recommendedName>
</protein>
<dbReference type="Gene3D" id="3.40.30.10">
    <property type="entry name" value="Glutaredoxin"/>
    <property type="match status" value="1"/>
</dbReference>
<organism evidence="10 11">
    <name type="scientific">Nitrosovibrio tenuis</name>
    <dbReference type="NCBI Taxonomy" id="1233"/>
    <lineage>
        <taxon>Bacteria</taxon>
        <taxon>Pseudomonadati</taxon>
        <taxon>Pseudomonadota</taxon>
        <taxon>Betaproteobacteria</taxon>
        <taxon>Nitrosomonadales</taxon>
        <taxon>Nitrosomonadaceae</taxon>
        <taxon>Nitrosovibrio</taxon>
    </lineage>
</organism>
<dbReference type="InterPro" id="IPR018950">
    <property type="entry name" value="DiS-bond_isomerase_DsbC/G_N"/>
</dbReference>
<name>A0A1H7G744_9PROT</name>
<dbReference type="SUPFAM" id="SSF52833">
    <property type="entry name" value="Thioredoxin-like"/>
    <property type="match status" value="1"/>
</dbReference>
<gene>
    <name evidence="10" type="ORF">SAMN05216387_101199</name>
</gene>
<dbReference type="CDD" id="cd03020">
    <property type="entry name" value="DsbA_DsbC_DsbG"/>
    <property type="match status" value="1"/>
</dbReference>
<sequence length="239" mass="26212">MRLKFVFSSLLLCFVCGAALADEASLKKALEATFSGEKIESLKKTPYLGLYEVVVGGELFYTDDKGTYLFFGHVVDPQTRQSLTSERLQQIKDARRINHASLPLESAIKAVRGNGKRKLVVFSDPNCPYCKRLEKELVNISDVTIYTLLYPVLNGSMPTATAIWCSPDRLKAWDDFMLRGIAPAGKSCETPIETLLQAGRKNGINGTPTLIFADGSVVPGMISAEIIEKKLSTATPMAK</sequence>
<evidence type="ECO:0000256" key="7">
    <source>
        <dbReference type="RuleBase" id="RU364038"/>
    </source>
</evidence>
<accession>A0A1H7G744</accession>
<evidence type="ECO:0000313" key="10">
    <source>
        <dbReference type="EMBL" id="SEK34113.1"/>
    </source>
</evidence>
<evidence type="ECO:0000259" key="9">
    <source>
        <dbReference type="Pfam" id="PF13098"/>
    </source>
</evidence>
<proteinExistence type="inferred from homology"/>
<evidence type="ECO:0000256" key="6">
    <source>
        <dbReference type="ARBA" id="ARBA00023284"/>
    </source>
</evidence>
<dbReference type="PROSITE" id="PS00194">
    <property type="entry name" value="THIOREDOXIN_1"/>
    <property type="match status" value="1"/>
</dbReference>
<keyword evidence="4 7" id="KW-0574">Periplasm</keyword>
<dbReference type="InterPro" id="IPR033954">
    <property type="entry name" value="DiS-bond_Isoase_DsbC/G"/>
</dbReference>
<dbReference type="InterPro" id="IPR009094">
    <property type="entry name" value="DiS-bond_isomerase_DsbC/G_N_sf"/>
</dbReference>
<dbReference type="SUPFAM" id="SSF54423">
    <property type="entry name" value="DsbC/DsbG N-terminal domain-like"/>
    <property type="match status" value="1"/>
</dbReference>
<dbReference type="Pfam" id="PF13098">
    <property type="entry name" value="Thioredoxin_2"/>
    <property type="match status" value="1"/>
</dbReference>
<dbReference type="Gene3D" id="3.10.450.70">
    <property type="entry name" value="Disulphide bond isomerase, DsbC/G, N-terminal"/>
    <property type="match status" value="1"/>
</dbReference>
<dbReference type="STRING" id="1233.SAMN05216387_101199"/>
<dbReference type="InterPro" id="IPR012336">
    <property type="entry name" value="Thioredoxin-like_fold"/>
</dbReference>
<dbReference type="OrthoDB" id="12976at2"/>
<evidence type="ECO:0000256" key="4">
    <source>
        <dbReference type="ARBA" id="ARBA00022764"/>
    </source>
</evidence>
<dbReference type="AlphaFoldDB" id="A0A1H7G744"/>
<dbReference type="InterPro" id="IPR036249">
    <property type="entry name" value="Thioredoxin-like_sf"/>
</dbReference>
<feature type="signal peptide" evidence="7">
    <location>
        <begin position="1"/>
        <end position="21"/>
    </location>
</feature>
<dbReference type="EMBL" id="FOBH01000001">
    <property type="protein sequence ID" value="SEK34113.1"/>
    <property type="molecule type" value="Genomic_DNA"/>
</dbReference>
<dbReference type="PANTHER" id="PTHR35272:SF3">
    <property type="entry name" value="THIOL:DISULFIDE INTERCHANGE PROTEIN DSBC"/>
    <property type="match status" value="1"/>
</dbReference>